<dbReference type="STRING" id="51511.ENSCSAVP00000012377"/>
<protein>
    <recommendedName>
        <fullName evidence="4">Phosducin domain-containing protein</fullName>
    </recommendedName>
</protein>
<dbReference type="GeneTree" id="ENSGT00940000168834"/>
<reference evidence="5" key="2">
    <citation type="submission" date="2025-08" db="UniProtKB">
        <authorList>
            <consortium name="Ensembl"/>
        </authorList>
    </citation>
    <scope>IDENTIFICATION</scope>
</reference>
<dbReference type="Ensembl" id="ENSCSAVT00000012520.1">
    <property type="protein sequence ID" value="ENSCSAVP00000012377.1"/>
    <property type="gene ID" value="ENSCSAVG00000007281.1"/>
</dbReference>
<name>H2Z465_CIOSA</name>
<dbReference type="Proteomes" id="UP000007875">
    <property type="component" value="Unassembled WGS sequence"/>
</dbReference>
<evidence type="ECO:0000256" key="3">
    <source>
        <dbReference type="SAM" id="MobiDB-lite"/>
    </source>
</evidence>
<dbReference type="HOGENOM" id="CLU_085598_0_0_1"/>
<evidence type="ECO:0000256" key="1">
    <source>
        <dbReference type="ARBA" id="ARBA00009686"/>
    </source>
</evidence>
<dbReference type="Pfam" id="PF02114">
    <property type="entry name" value="Phosducin"/>
    <property type="match status" value="2"/>
</dbReference>
<dbReference type="eggNOG" id="KOG3171">
    <property type="taxonomic scope" value="Eukaryota"/>
</dbReference>
<evidence type="ECO:0000256" key="2">
    <source>
        <dbReference type="ARBA" id="ARBA00022553"/>
    </source>
</evidence>
<evidence type="ECO:0000313" key="5">
    <source>
        <dbReference type="Ensembl" id="ENSCSAVP00000012377.1"/>
    </source>
</evidence>
<dbReference type="PANTHER" id="PTHR46052">
    <property type="entry name" value="PHOSDUCIN-LIKE PROTEIN"/>
    <property type="match status" value="1"/>
</dbReference>
<accession>H2Z465</accession>
<dbReference type="PANTHER" id="PTHR46052:SF1">
    <property type="entry name" value="PHOSDUCIN-LIKE PROTEIN"/>
    <property type="match status" value="1"/>
</dbReference>
<dbReference type="InterPro" id="IPR024253">
    <property type="entry name" value="Phosducin_thioredoxin-like_dom"/>
</dbReference>
<reference evidence="6" key="1">
    <citation type="submission" date="2003-08" db="EMBL/GenBank/DDBJ databases">
        <authorList>
            <person name="Birren B."/>
            <person name="Nusbaum C."/>
            <person name="Abebe A."/>
            <person name="Abouelleil A."/>
            <person name="Adekoya E."/>
            <person name="Ait-zahra M."/>
            <person name="Allen N."/>
            <person name="Allen T."/>
            <person name="An P."/>
            <person name="Anderson M."/>
            <person name="Anderson S."/>
            <person name="Arachchi H."/>
            <person name="Armbruster J."/>
            <person name="Bachantsang P."/>
            <person name="Baldwin J."/>
            <person name="Barry A."/>
            <person name="Bayul T."/>
            <person name="Blitshsteyn B."/>
            <person name="Bloom T."/>
            <person name="Blye J."/>
            <person name="Boguslavskiy L."/>
            <person name="Borowsky M."/>
            <person name="Boukhgalter B."/>
            <person name="Brunache A."/>
            <person name="Butler J."/>
            <person name="Calixte N."/>
            <person name="Calvo S."/>
            <person name="Camarata J."/>
            <person name="Campo K."/>
            <person name="Chang J."/>
            <person name="Cheshatsang Y."/>
            <person name="Citroen M."/>
            <person name="Collymore A."/>
            <person name="Considine T."/>
            <person name="Cook A."/>
            <person name="Cooke P."/>
            <person name="Corum B."/>
            <person name="Cuomo C."/>
            <person name="David R."/>
            <person name="Dawoe T."/>
            <person name="Degray S."/>
            <person name="Dodge S."/>
            <person name="Dooley K."/>
            <person name="Dorje P."/>
            <person name="Dorjee K."/>
            <person name="Dorris L."/>
            <person name="Duffey N."/>
            <person name="Dupes A."/>
            <person name="Elkins T."/>
            <person name="Engels R."/>
            <person name="Erickson J."/>
            <person name="Farina A."/>
            <person name="Faro S."/>
            <person name="Ferreira P."/>
            <person name="Fischer H."/>
            <person name="Fitzgerald M."/>
            <person name="Foley K."/>
            <person name="Gage D."/>
            <person name="Galagan J."/>
            <person name="Gearin G."/>
            <person name="Gnerre S."/>
            <person name="Gnirke A."/>
            <person name="Goyette A."/>
            <person name="Graham J."/>
            <person name="Grandbois E."/>
            <person name="Gyaltsen K."/>
            <person name="Hafez N."/>
            <person name="Hagopian D."/>
            <person name="Hagos B."/>
            <person name="Hall J."/>
            <person name="Hatcher B."/>
            <person name="Heller A."/>
            <person name="Higgins H."/>
            <person name="Honan T."/>
            <person name="Horn A."/>
            <person name="Houde N."/>
            <person name="Hughes L."/>
            <person name="Hulme W."/>
            <person name="Husby E."/>
            <person name="Iliev I."/>
            <person name="Jaffe D."/>
            <person name="Jones C."/>
            <person name="Kamal M."/>
            <person name="Kamat A."/>
            <person name="Kamvysselis M."/>
            <person name="Karlsson E."/>
            <person name="Kells C."/>
            <person name="Kieu A."/>
            <person name="Kisner P."/>
            <person name="Kodira C."/>
            <person name="Kulbokas E."/>
            <person name="Labutti K."/>
            <person name="Lama D."/>
            <person name="Landers T."/>
            <person name="Leger J."/>
            <person name="Levine S."/>
            <person name="Lewis D."/>
            <person name="Lewis T."/>
            <person name="Lindblad-toh K."/>
            <person name="Liu X."/>
            <person name="Lokyitsang T."/>
            <person name="Lokyitsang Y."/>
            <person name="Lucien O."/>
            <person name="Lui A."/>
            <person name="Ma L.J."/>
            <person name="Mabbitt R."/>
            <person name="Macdonald J."/>
            <person name="Maclean C."/>
            <person name="Major J."/>
            <person name="Manning J."/>
            <person name="Marabella R."/>
            <person name="Maru K."/>
            <person name="Matthews C."/>
            <person name="Mauceli E."/>
            <person name="Mccarthy M."/>
            <person name="Mcdonough S."/>
            <person name="Mcghee T."/>
            <person name="Meldrim J."/>
            <person name="Meneus L."/>
            <person name="Mesirov J."/>
            <person name="Mihalev A."/>
            <person name="Mihova T."/>
            <person name="Mikkelsen T."/>
            <person name="Mlenga V."/>
            <person name="Moru K."/>
            <person name="Mozes J."/>
            <person name="Mulrain L."/>
            <person name="Munson G."/>
            <person name="Naylor J."/>
            <person name="Newes C."/>
            <person name="Nguyen C."/>
            <person name="Nguyen N."/>
            <person name="Nguyen T."/>
            <person name="Nicol R."/>
            <person name="Nielsen C."/>
            <person name="Nizzari M."/>
            <person name="Norbu C."/>
            <person name="Norbu N."/>
            <person name="O'donnell P."/>
            <person name="Okoawo O."/>
            <person name="O'leary S."/>
            <person name="Omotosho B."/>
            <person name="O'neill K."/>
            <person name="Osman S."/>
            <person name="Parker S."/>
            <person name="Perrin D."/>
            <person name="Phunkhang P."/>
            <person name="Piqani B."/>
            <person name="Purcell S."/>
            <person name="Rachupka T."/>
            <person name="Ramasamy U."/>
            <person name="Rameau R."/>
            <person name="Ray V."/>
            <person name="Raymond C."/>
            <person name="Retta R."/>
            <person name="Richardson S."/>
            <person name="Rise C."/>
            <person name="Rodriguez J."/>
            <person name="Rogers J."/>
            <person name="Rogov P."/>
            <person name="Rutman M."/>
            <person name="Schupbach R."/>
            <person name="Seaman C."/>
            <person name="Settipalli S."/>
            <person name="Sharpe T."/>
            <person name="Sheridan J."/>
            <person name="Sherpa N."/>
            <person name="Shi J."/>
            <person name="Smirnov S."/>
            <person name="Smith C."/>
            <person name="Sougnez C."/>
            <person name="Spencer B."/>
            <person name="Stalker J."/>
            <person name="Stange-thomann N."/>
            <person name="Stavropoulos S."/>
            <person name="Stetson K."/>
            <person name="Stone C."/>
            <person name="Stone S."/>
            <person name="Stubbs M."/>
            <person name="Talamas J."/>
            <person name="Tchuinga P."/>
            <person name="Tenzing P."/>
            <person name="Tesfaye S."/>
            <person name="Theodore J."/>
            <person name="Thoulutsang Y."/>
            <person name="Topham K."/>
            <person name="Towey S."/>
            <person name="Tsamla T."/>
            <person name="Tsomo N."/>
            <person name="Vallee D."/>
            <person name="Vassiliev H."/>
            <person name="Venkataraman V."/>
            <person name="Vinson J."/>
            <person name="Vo A."/>
            <person name="Wade C."/>
            <person name="Wang S."/>
            <person name="Wangchuk T."/>
            <person name="Wangdi T."/>
            <person name="Whittaker C."/>
            <person name="Wilkinson J."/>
            <person name="Wu Y."/>
            <person name="Wyman D."/>
            <person name="Yadav S."/>
            <person name="Yang S."/>
            <person name="Yang X."/>
            <person name="Yeager S."/>
            <person name="Yee E."/>
            <person name="Young G."/>
            <person name="Zainoun J."/>
            <person name="Zembeck L."/>
            <person name="Zimmer A."/>
            <person name="Zody M."/>
            <person name="Lander E."/>
        </authorList>
    </citation>
    <scope>NUCLEOTIDE SEQUENCE [LARGE SCALE GENOMIC DNA]</scope>
</reference>
<evidence type="ECO:0000259" key="4">
    <source>
        <dbReference type="Pfam" id="PF02114"/>
    </source>
</evidence>
<dbReference type="GO" id="GO:0008277">
    <property type="term" value="P:regulation of G protein-coupled receptor signaling pathway"/>
    <property type="evidence" value="ECO:0007669"/>
    <property type="project" value="InterPro"/>
</dbReference>
<dbReference type="Gene3D" id="1.10.168.10">
    <property type="entry name" value="Phosducin, domain 2"/>
    <property type="match status" value="1"/>
</dbReference>
<feature type="region of interest" description="Disordered" evidence="3">
    <location>
        <begin position="14"/>
        <end position="48"/>
    </location>
</feature>
<dbReference type="InterPro" id="IPR036249">
    <property type="entry name" value="Thioredoxin-like_sf"/>
</dbReference>
<dbReference type="FunCoup" id="H2Z465">
    <property type="interactions" value="111"/>
</dbReference>
<proteinExistence type="inferred from homology"/>
<dbReference type="CDD" id="cd02987">
    <property type="entry name" value="Phd_like_Phd"/>
    <property type="match status" value="1"/>
</dbReference>
<feature type="compositionally biased region" description="Polar residues" evidence="3">
    <location>
        <begin position="28"/>
        <end position="45"/>
    </location>
</feature>
<dbReference type="OMA" id="GIIEMMP"/>
<dbReference type="InterPro" id="IPR023196">
    <property type="entry name" value="Phosducin_N_dom_sf"/>
</dbReference>
<dbReference type="InterPro" id="IPR001200">
    <property type="entry name" value="Phosducin"/>
</dbReference>
<feature type="domain" description="Phosducin" evidence="4">
    <location>
        <begin position="45"/>
        <end position="87"/>
    </location>
</feature>
<dbReference type="PRINTS" id="PR00677">
    <property type="entry name" value="PHOSDUCIN"/>
</dbReference>
<dbReference type="InterPro" id="IPR051499">
    <property type="entry name" value="Phosducin-like_reg"/>
</dbReference>
<comment type="similarity">
    <text evidence="1">Belongs to the phosducin family.</text>
</comment>
<dbReference type="InParanoid" id="H2Z465"/>
<keyword evidence="6" id="KW-1185">Reference proteome</keyword>
<feature type="domain" description="Phosducin" evidence="4">
    <location>
        <begin position="94"/>
        <end position="243"/>
    </location>
</feature>
<organism evidence="5 6">
    <name type="scientific">Ciona savignyi</name>
    <name type="common">Pacific transparent sea squirt</name>
    <dbReference type="NCBI Taxonomy" id="51511"/>
    <lineage>
        <taxon>Eukaryota</taxon>
        <taxon>Metazoa</taxon>
        <taxon>Chordata</taxon>
        <taxon>Tunicata</taxon>
        <taxon>Ascidiacea</taxon>
        <taxon>Phlebobranchia</taxon>
        <taxon>Cionidae</taxon>
        <taxon>Ciona</taxon>
    </lineage>
</organism>
<evidence type="ECO:0000313" key="6">
    <source>
        <dbReference type="Proteomes" id="UP000007875"/>
    </source>
</evidence>
<keyword evidence="2" id="KW-0597">Phosphoprotein</keyword>
<sequence length="247" mass="27984">MSLSLDDKLLGEKVQNYCSSSEDEDTPAPTSNVKRPVSRASSKGVVQTGPKGVIEDWRNYKKLEFEKKEEAETKRKEILQKHSLTCDPNAKGYDSDDEDKEFMDWYNKKRIVELQSKFASKWAGITFGKVTTLTHTNYVEEIENEEKVVTIIIHIYEDNIPACDAMNGCIQVLSQKYRNVKFCKVKASEAQVSRNFVENGLPALLAYKNNEIIGNFVALADTLGEDFYAADLEAFLHSYSLLPMSID</sequence>
<reference evidence="5" key="3">
    <citation type="submission" date="2025-09" db="UniProtKB">
        <authorList>
            <consortium name="Ensembl"/>
        </authorList>
    </citation>
    <scope>IDENTIFICATION</scope>
</reference>
<dbReference type="AlphaFoldDB" id="H2Z465"/>
<dbReference type="SUPFAM" id="SSF52833">
    <property type="entry name" value="Thioredoxin-like"/>
    <property type="match status" value="1"/>
</dbReference>
<dbReference type="Gene3D" id="3.40.30.10">
    <property type="entry name" value="Glutaredoxin"/>
    <property type="match status" value="1"/>
</dbReference>